<keyword evidence="4 5" id="KW-0804">Transcription</keyword>
<protein>
    <recommendedName>
        <fullName evidence="5 6">Transcription termination/antitermination protein NusG</fullName>
    </recommendedName>
</protein>
<evidence type="ECO:0000256" key="5">
    <source>
        <dbReference type="HAMAP-Rule" id="MF_00948"/>
    </source>
</evidence>
<dbReference type="InterPro" id="IPR036735">
    <property type="entry name" value="NGN_dom_sf"/>
</dbReference>
<evidence type="ECO:0000256" key="3">
    <source>
        <dbReference type="ARBA" id="ARBA00023015"/>
    </source>
</evidence>
<dbReference type="NCBIfam" id="TIGR00922">
    <property type="entry name" value="nusG"/>
    <property type="match status" value="1"/>
</dbReference>
<name>A0A368BMQ5_9GAMM</name>
<keyword evidence="1 5" id="KW-0806">Transcription termination</keyword>
<accession>A0A368BMQ5</accession>
<evidence type="ECO:0000313" key="10">
    <source>
        <dbReference type="EMBL" id="RCL38599.1"/>
    </source>
</evidence>
<evidence type="ECO:0000259" key="8">
    <source>
        <dbReference type="SMART" id="SM00738"/>
    </source>
</evidence>
<dbReference type="InterPro" id="IPR006645">
    <property type="entry name" value="NGN-like_dom"/>
</dbReference>
<keyword evidence="2 5" id="KW-0889">Transcription antitermination</keyword>
<dbReference type="InterPro" id="IPR014722">
    <property type="entry name" value="Rib_uL2_dom2"/>
</dbReference>
<dbReference type="SMART" id="SM00739">
    <property type="entry name" value="KOW"/>
    <property type="match status" value="1"/>
</dbReference>
<dbReference type="FunFam" id="3.30.70.940:FF:000001">
    <property type="entry name" value="Transcription termination/antitermination protein NusG"/>
    <property type="match status" value="1"/>
</dbReference>
<dbReference type="EMBL" id="QOPC01000008">
    <property type="protein sequence ID" value="RCL38599.1"/>
    <property type="molecule type" value="Genomic_DNA"/>
</dbReference>
<dbReference type="GO" id="GO:0031564">
    <property type="term" value="P:transcription antitermination"/>
    <property type="evidence" value="ECO:0007669"/>
    <property type="project" value="UniProtKB-UniRule"/>
</dbReference>
<dbReference type="GO" id="GO:0032784">
    <property type="term" value="P:regulation of DNA-templated transcription elongation"/>
    <property type="evidence" value="ECO:0007669"/>
    <property type="project" value="InterPro"/>
</dbReference>
<evidence type="ECO:0000256" key="2">
    <source>
        <dbReference type="ARBA" id="ARBA00022814"/>
    </source>
</evidence>
<dbReference type="AlphaFoldDB" id="A0A368BMQ5"/>
<comment type="similarity">
    <text evidence="5 7">Belongs to the NusG family.</text>
</comment>
<dbReference type="Gene3D" id="3.30.70.940">
    <property type="entry name" value="NusG, N-terminal domain"/>
    <property type="match status" value="1"/>
</dbReference>
<dbReference type="CDD" id="cd09891">
    <property type="entry name" value="NGN_Bact_1"/>
    <property type="match status" value="1"/>
</dbReference>
<dbReference type="CDD" id="cd06091">
    <property type="entry name" value="KOW_NusG"/>
    <property type="match status" value="1"/>
</dbReference>
<dbReference type="Pfam" id="PF00467">
    <property type="entry name" value="KOW"/>
    <property type="match status" value="1"/>
</dbReference>
<dbReference type="Pfam" id="PF02357">
    <property type="entry name" value="NusG"/>
    <property type="match status" value="1"/>
</dbReference>
<keyword evidence="3 5" id="KW-0805">Transcription regulation</keyword>
<comment type="caution">
    <text evidence="10">The sequence shown here is derived from an EMBL/GenBank/DDBJ whole genome shotgun (WGS) entry which is preliminary data.</text>
</comment>
<evidence type="ECO:0000313" key="11">
    <source>
        <dbReference type="Proteomes" id="UP000253032"/>
    </source>
</evidence>
<dbReference type="InterPro" id="IPR001062">
    <property type="entry name" value="Transcrpt_antiterm_NusG"/>
</dbReference>
<dbReference type="PRINTS" id="PR00338">
    <property type="entry name" value="NUSGTNSCPFCT"/>
</dbReference>
<feature type="domain" description="NusG-like N-terminal" evidence="8">
    <location>
        <begin position="1"/>
        <end position="109"/>
    </location>
</feature>
<dbReference type="SUPFAM" id="SSF82679">
    <property type="entry name" value="N-utilization substance G protein NusG, N-terminal domain"/>
    <property type="match status" value="1"/>
</dbReference>
<dbReference type="Gene3D" id="2.30.30.30">
    <property type="match status" value="1"/>
</dbReference>
<sequence length="175" mass="19825">MNWYVIMAYSGYELKVKAAIEERIELAGLKEQFGEILVPTEAVVELKSGAKKKTERKFFPGYILIEMEMNDDTWQLVKHTPRVSTFVGGKKDKPSPISQSDVDNILNRIEVGEEAPRPKTLFEPGEVIRVCDGPFNDFNGVVEEVDYERSSVKVSVQILGRSTPVQLDFIQIEKT</sequence>
<dbReference type="HAMAP" id="MF_00948">
    <property type="entry name" value="NusG"/>
    <property type="match status" value="1"/>
</dbReference>
<proteinExistence type="inferred from homology"/>
<dbReference type="InterPro" id="IPR047050">
    <property type="entry name" value="NGN"/>
</dbReference>
<reference evidence="10 11" key="1">
    <citation type="journal article" date="2018" name="Microbiome">
        <title>Fine metagenomic profile of the Mediterranean stratified and mixed water columns revealed by assembly and recruitment.</title>
        <authorList>
            <person name="Haro-Moreno J.M."/>
            <person name="Lopez-Perez M."/>
            <person name="De La Torre J.R."/>
            <person name="Picazo A."/>
            <person name="Camacho A."/>
            <person name="Rodriguez-Valera F."/>
        </authorList>
    </citation>
    <scope>NUCLEOTIDE SEQUENCE [LARGE SCALE GENOMIC DNA]</scope>
    <source>
        <strain evidence="10">MED-G84</strain>
    </source>
</reference>
<dbReference type="GO" id="GO:0005829">
    <property type="term" value="C:cytosol"/>
    <property type="evidence" value="ECO:0007669"/>
    <property type="project" value="TreeGrafter"/>
</dbReference>
<evidence type="ECO:0000256" key="6">
    <source>
        <dbReference type="NCBIfam" id="TIGR00922"/>
    </source>
</evidence>
<dbReference type="PANTHER" id="PTHR30265">
    <property type="entry name" value="RHO-INTERACTING TRANSCRIPTION TERMINATION FACTOR NUSG"/>
    <property type="match status" value="1"/>
</dbReference>
<dbReference type="SUPFAM" id="SSF50104">
    <property type="entry name" value="Translation proteins SH3-like domain"/>
    <property type="match status" value="1"/>
</dbReference>
<gene>
    <name evidence="5" type="primary">nusG</name>
    <name evidence="10" type="ORF">DBW98_02190</name>
</gene>
<feature type="domain" description="KOW" evidence="9">
    <location>
        <begin position="121"/>
        <end position="148"/>
    </location>
</feature>
<organism evidence="10 11">
    <name type="scientific">SAR86 cluster bacterium</name>
    <dbReference type="NCBI Taxonomy" id="2030880"/>
    <lineage>
        <taxon>Bacteria</taxon>
        <taxon>Pseudomonadati</taxon>
        <taxon>Pseudomonadota</taxon>
        <taxon>Gammaproteobacteria</taxon>
        <taxon>SAR86 cluster</taxon>
    </lineage>
</organism>
<dbReference type="PANTHER" id="PTHR30265:SF2">
    <property type="entry name" value="TRANSCRIPTION TERMINATION_ANTITERMINATION PROTEIN NUSG"/>
    <property type="match status" value="1"/>
</dbReference>
<dbReference type="InterPro" id="IPR043425">
    <property type="entry name" value="NusG-like"/>
</dbReference>
<comment type="function">
    <text evidence="5 7">Participates in transcription elongation, termination and antitermination.</text>
</comment>
<dbReference type="InterPro" id="IPR008991">
    <property type="entry name" value="Translation_prot_SH3-like_sf"/>
</dbReference>
<evidence type="ECO:0000256" key="4">
    <source>
        <dbReference type="ARBA" id="ARBA00023163"/>
    </source>
</evidence>
<evidence type="ECO:0000256" key="7">
    <source>
        <dbReference type="RuleBase" id="RU000538"/>
    </source>
</evidence>
<dbReference type="GO" id="GO:0006353">
    <property type="term" value="P:DNA-templated transcription termination"/>
    <property type="evidence" value="ECO:0007669"/>
    <property type="project" value="UniProtKB-UniRule"/>
</dbReference>
<dbReference type="FunFam" id="2.30.30.30:FF:000002">
    <property type="entry name" value="Transcription termination/antitermination factor NusG"/>
    <property type="match status" value="1"/>
</dbReference>
<evidence type="ECO:0000259" key="9">
    <source>
        <dbReference type="SMART" id="SM00739"/>
    </source>
</evidence>
<evidence type="ECO:0000256" key="1">
    <source>
        <dbReference type="ARBA" id="ARBA00022472"/>
    </source>
</evidence>
<dbReference type="GO" id="GO:0006354">
    <property type="term" value="P:DNA-templated transcription elongation"/>
    <property type="evidence" value="ECO:0007669"/>
    <property type="project" value="UniProtKB-UniRule"/>
</dbReference>
<dbReference type="InterPro" id="IPR005824">
    <property type="entry name" value="KOW"/>
</dbReference>
<dbReference type="Proteomes" id="UP000253032">
    <property type="component" value="Unassembled WGS sequence"/>
</dbReference>
<dbReference type="SMART" id="SM00738">
    <property type="entry name" value="NGN"/>
    <property type="match status" value="1"/>
</dbReference>